<dbReference type="RefSeq" id="WP_129403330.1">
    <property type="nucleotide sequence ID" value="NZ_SBKP01000003.1"/>
</dbReference>
<accession>A0A4Q1KIZ7</accession>
<dbReference type="InterPro" id="IPR000905">
    <property type="entry name" value="Gcp-like_dom"/>
</dbReference>
<dbReference type="OrthoDB" id="9809995at2"/>
<evidence type="ECO:0000259" key="1">
    <source>
        <dbReference type="Pfam" id="PF00814"/>
    </source>
</evidence>
<dbReference type="EMBL" id="SBKP01000003">
    <property type="protein sequence ID" value="RXR29791.1"/>
    <property type="molecule type" value="Genomic_DNA"/>
</dbReference>
<protein>
    <submittedName>
        <fullName evidence="2">tRNA (Adenosine(37)-N6)-threonylcarbamoyltransferase complex dimerization subunit type 1 TsaB</fullName>
    </submittedName>
</protein>
<dbReference type="Gene3D" id="3.30.420.40">
    <property type="match status" value="2"/>
</dbReference>
<dbReference type="InterPro" id="IPR043129">
    <property type="entry name" value="ATPase_NBD"/>
</dbReference>
<proteinExistence type="predicted"/>
<organism evidence="2 3">
    <name type="scientific">Sphingobium fluviale</name>
    <dbReference type="NCBI Taxonomy" id="2506423"/>
    <lineage>
        <taxon>Bacteria</taxon>
        <taxon>Pseudomonadati</taxon>
        <taxon>Pseudomonadota</taxon>
        <taxon>Alphaproteobacteria</taxon>
        <taxon>Sphingomonadales</taxon>
        <taxon>Sphingomonadaceae</taxon>
        <taxon>Sphingobium</taxon>
    </lineage>
</organism>
<dbReference type="InterPro" id="IPR022496">
    <property type="entry name" value="T6A_TsaB"/>
</dbReference>
<dbReference type="Pfam" id="PF00814">
    <property type="entry name" value="TsaD"/>
    <property type="match status" value="1"/>
</dbReference>
<dbReference type="NCBIfam" id="TIGR03725">
    <property type="entry name" value="T6A_YeaZ"/>
    <property type="match status" value="1"/>
</dbReference>
<dbReference type="AlphaFoldDB" id="A0A4Q1KIZ7"/>
<keyword evidence="2" id="KW-0808">Transferase</keyword>
<gene>
    <name evidence="2" type="primary">tsaB</name>
    <name evidence="2" type="ORF">EQG66_04370</name>
</gene>
<dbReference type="GO" id="GO:0016740">
    <property type="term" value="F:transferase activity"/>
    <property type="evidence" value="ECO:0007669"/>
    <property type="project" value="UniProtKB-KW"/>
</dbReference>
<comment type="caution">
    <text evidence="2">The sequence shown here is derived from an EMBL/GenBank/DDBJ whole genome shotgun (WGS) entry which is preliminary data.</text>
</comment>
<reference evidence="3" key="1">
    <citation type="submission" date="2019-01" db="EMBL/GenBank/DDBJ databases">
        <title>Cytophagaceae bacterium strain CAR-16.</title>
        <authorList>
            <person name="Chen W.-M."/>
        </authorList>
    </citation>
    <scope>NUCLEOTIDE SEQUENCE [LARGE SCALE GENOMIC DNA]</scope>
    <source>
        <strain evidence="3">CHR27</strain>
    </source>
</reference>
<dbReference type="SUPFAM" id="SSF53067">
    <property type="entry name" value="Actin-like ATPase domain"/>
    <property type="match status" value="1"/>
</dbReference>
<sequence length="215" mass="21715">MSSGTRHLVIDTASEALSVALFEDGALISHHHEIAGRGHAEKLVPAIATLPDGGRAQAIWVDAGPGSFTGIRVGLAAARALAFAWGADLKSYSSLALLAALAREVEANGTPLSIAITGGHGELFWQQFDRDSLAPLAPPASVPIADLAAMTDAPLIFGTGAQALVSARGYGEGRLLYPDARAALLLPLSTVAEGATASYGRGADAALPAAATGDA</sequence>
<name>A0A4Q1KIZ7_9SPHN</name>
<evidence type="ECO:0000313" key="2">
    <source>
        <dbReference type="EMBL" id="RXR29791.1"/>
    </source>
</evidence>
<dbReference type="GO" id="GO:0002949">
    <property type="term" value="P:tRNA threonylcarbamoyladenosine modification"/>
    <property type="evidence" value="ECO:0007669"/>
    <property type="project" value="InterPro"/>
</dbReference>
<keyword evidence="3" id="KW-1185">Reference proteome</keyword>
<evidence type="ECO:0000313" key="3">
    <source>
        <dbReference type="Proteomes" id="UP000290958"/>
    </source>
</evidence>
<feature type="domain" description="Gcp-like" evidence="1">
    <location>
        <begin position="33"/>
        <end position="129"/>
    </location>
</feature>
<dbReference type="Proteomes" id="UP000290958">
    <property type="component" value="Unassembled WGS sequence"/>
</dbReference>